<keyword evidence="3" id="KW-0175">Coiled coil</keyword>
<dbReference type="GO" id="GO:0005886">
    <property type="term" value="C:plasma membrane"/>
    <property type="evidence" value="ECO:0007669"/>
    <property type="project" value="UniProtKB-SubCell"/>
</dbReference>
<dbReference type="SUPFAM" id="SSF56954">
    <property type="entry name" value="Outer membrane efflux proteins (OEP)"/>
    <property type="match status" value="1"/>
</dbReference>
<comment type="similarity">
    <text evidence="1 2">Belongs to the outer membrane factor (OMF) (TC 1.B.17) family.</text>
</comment>
<keyword evidence="2" id="KW-0472">Membrane</keyword>
<proteinExistence type="inferred from homology"/>
<evidence type="ECO:0000256" key="2">
    <source>
        <dbReference type="RuleBase" id="RU362097"/>
    </source>
</evidence>
<keyword evidence="5" id="KW-1185">Reference proteome</keyword>
<evidence type="ECO:0000313" key="4">
    <source>
        <dbReference type="EMBL" id="AKP54172.1"/>
    </source>
</evidence>
<evidence type="ECO:0000313" key="5">
    <source>
        <dbReference type="Proteomes" id="UP000036520"/>
    </source>
</evidence>
<protein>
    <submittedName>
        <fullName evidence="4">RND efflux system, outer membrane lipoprotein, NodT family</fullName>
    </submittedName>
</protein>
<sequence>MANKFILNTTSLLFSMLLIWGCKTPQVTTINENKSVPVSFNDSKDTTNSASTNWKTFFSDTHLIHLIDTALANNQELNILLQEIAVDNNEILARKGEYLPFVNLGAGAGLEKDGKYTRHGAVDESLNIREGKAIPEPLPDFMFGAFASWELDVWKKLRNGKKAAVTRYLSSIEGKNFMVTNLIAEISSSYYELMALDNLLEIVQKNIAIQKNALHIIEQQKQAAQETQLAVNRFAAQVLNTENLQYNIKQQIVETENRINFLVGRFPQPIERSSSGFNEITVNEIHSGIPSQLLKNRPDIKQAELTLAAAKLDVAIARANFYPSFSIEAGVGFGSFNPKYLVNPQSILYNLGGELMAPLVNKNAIKATYNSANAKQLQAVYGYEQTILQAYIEVANQLSQIANTSKSYETKAKEVDLLNQSITISNSLFRSARADYMEVLLTQREALESRMELIEIKMSQMNAKVNIYKALGGGWN</sequence>
<comment type="subcellular location">
    <subcellularLocation>
        <location evidence="2">Cell membrane</location>
        <topology evidence="2">Lipid-anchor</topology>
    </subcellularLocation>
</comment>
<evidence type="ECO:0000256" key="1">
    <source>
        <dbReference type="ARBA" id="ARBA00007613"/>
    </source>
</evidence>
<dbReference type="NCBIfam" id="TIGR01845">
    <property type="entry name" value="outer_NodT"/>
    <property type="match status" value="1"/>
</dbReference>
<reference evidence="4 5" key="1">
    <citation type="submission" date="2015-07" db="EMBL/GenBank/DDBJ databases">
        <authorList>
            <person name="Kim K.M."/>
        </authorList>
    </citation>
    <scope>NUCLEOTIDE SEQUENCE [LARGE SCALE GENOMIC DNA]</scope>
    <source>
        <strain evidence="4 5">KCTC 12363</strain>
    </source>
</reference>
<dbReference type="InterPro" id="IPR010131">
    <property type="entry name" value="MdtP/NodT-like"/>
</dbReference>
<dbReference type="Gene3D" id="2.20.200.10">
    <property type="entry name" value="Outer membrane efflux proteins (OEP)"/>
    <property type="match status" value="1"/>
</dbReference>
<keyword evidence="2 4" id="KW-0449">Lipoprotein</keyword>
<dbReference type="STRING" id="320787.CA2015_4850"/>
<dbReference type="PANTHER" id="PTHR30203">
    <property type="entry name" value="OUTER MEMBRANE CATION EFFLUX PROTEIN"/>
    <property type="match status" value="1"/>
</dbReference>
<dbReference type="EMBL" id="CP012040">
    <property type="protein sequence ID" value="AKP54172.1"/>
    <property type="molecule type" value="Genomic_DNA"/>
</dbReference>
<dbReference type="RefSeq" id="WP_048644184.1">
    <property type="nucleotide sequence ID" value="NZ_CP012040.1"/>
</dbReference>
<feature type="coiled-coil region" evidence="3">
    <location>
        <begin position="437"/>
        <end position="464"/>
    </location>
</feature>
<keyword evidence="2" id="KW-0564">Palmitate</keyword>
<keyword evidence="2" id="KW-1134">Transmembrane beta strand</keyword>
<keyword evidence="2" id="KW-0812">Transmembrane</keyword>
<accession>A0A0H4Q0L3</accession>
<dbReference type="PANTHER" id="PTHR30203:SF30">
    <property type="entry name" value="OUTER MEMBRANE PROTEIN-RELATED"/>
    <property type="match status" value="1"/>
</dbReference>
<dbReference type="PATRIC" id="fig|320787.5.peg.5306"/>
<dbReference type="Proteomes" id="UP000036520">
    <property type="component" value="Chromosome"/>
</dbReference>
<dbReference type="AlphaFoldDB" id="A0A0H4Q0L3"/>
<dbReference type="Pfam" id="PF02321">
    <property type="entry name" value="OEP"/>
    <property type="match status" value="2"/>
</dbReference>
<dbReference type="GO" id="GO:0015562">
    <property type="term" value="F:efflux transmembrane transporter activity"/>
    <property type="evidence" value="ECO:0007669"/>
    <property type="project" value="InterPro"/>
</dbReference>
<evidence type="ECO:0000256" key="3">
    <source>
        <dbReference type="SAM" id="Coils"/>
    </source>
</evidence>
<dbReference type="InterPro" id="IPR003423">
    <property type="entry name" value="OMP_efflux"/>
</dbReference>
<gene>
    <name evidence="4" type="ORF">CA2015_4850</name>
</gene>
<name>A0A0H4Q0L3_9BACT</name>
<dbReference type="Gene3D" id="1.20.1600.10">
    <property type="entry name" value="Outer membrane efflux proteins (OEP)"/>
    <property type="match status" value="1"/>
</dbReference>
<dbReference type="OrthoDB" id="9770517at2"/>
<dbReference type="KEGG" id="camu:CA2015_4850"/>
<organism evidence="4 5">
    <name type="scientific">Cyclobacterium amurskyense</name>
    <dbReference type="NCBI Taxonomy" id="320787"/>
    <lineage>
        <taxon>Bacteria</taxon>
        <taxon>Pseudomonadati</taxon>
        <taxon>Bacteroidota</taxon>
        <taxon>Cytophagia</taxon>
        <taxon>Cytophagales</taxon>
        <taxon>Cyclobacteriaceae</taxon>
        <taxon>Cyclobacterium</taxon>
    </lineage>
</organism>